<evidence type="ECO:0000256" key="3">
    <source>
        <dbReference type="ARBA" id="ARBA00022714"/>
    </source>
</evidence>
<evidence type="ECO:0000256" key="1">
    <source>
        <dbReference type="ARBA" id="ARBA00001974"/>
    </source>
</evidence>
<evidence type="ECO:0000313" key="12">
    <source>
        <dbReference type="Proteomes" id="UP001501257"/>
    </source>
</evidence>
<dbReference type="Proteomes" id="UP001501257">
    <property type="component" value="Unassembled WGS sequence"/>
</dbReference>
<keyword evidence="5" id="KW-0274">FAD</keyword>
<reference evidence="12" key="1">
    <citation type="journal article" date="2019" name="Int. J. Syst. Evol. Microbiol.">
        <title>The Global Catalogue of Microorganisms (GCM) 10K type strain sequencing project: providing services to taxonomists for standard genome sequencing and annotation.</title>
        <authorList>
            <consortium name="The Broad Institute Genomics Platform"/>
            <consortium name="The Broad Institute Genome Sequencing Center for Infectious Disease"/>
            <person name="Wu L."/>
            <person name="Ma J."/>
        </authorList>
    </citation>
    <scope>NUCLEOTIDE SEQUENCE [LARGE SCALE GENOMIC DNA]</scope>
    <source>
        <strain evidence="12">JCM 18952</strain>
    </source>
</reference>
<dbReference type="InterPro" id="IPR039261">
    <property type="entry name" value="FNR_nucleotide-bd"/>
</dbReference>
<dbReference type="EMBL" id="BAABLK010000021">
    <property type="protein sequence ID" value="GAA5226425.1"/>
    <property type="molecule type" value="Genomic_DNA"/>
</dbReference>
<gene>
    <name evidence="11" type="ORF">GCM10025778_09570</name>
</gene>
<dbReference type="SUPFAM" id="SSF54292">
    <property type="entry name" value="2Fe-2S ferredoxin-like"/>
    <property type="match status" value="1"/>
</dbReference>
<dbReference type="Pfam" id="PF00970">
    <property type="entry name" value="FAD_binding_6"/>
    <property type="match status" value="1"/>
</dbReference>
<evidence type="ECO:0000256" key="7">
    <source>
        <dbReference type="ARBA" id="ARBA00023004"/>
    </source>
</evidence>
<dbReference type="PROSITE" id="PS00197">
    <property type="entry name" value="2FE2S_FER_1"/>
    <property type="match status" value="1"/>
</dbReference>
<evidence type="ECO:0000259" key="10">
    <source>
        <dbReference type="PROSITE" id="PS51384"/>
    </source>
</evidence>
<dbReference type="Gene3D" id="3.40.50.80">
    <property type="entry name" value="Nucleotide-binding domain of ferredoxin-NADP reductase (FNR) module"/>
    <property type="match status" value="1"/>
</dbReference>
<dbReference type="Pfam" id="PF00175">
    <property type="entry name" value="NAD_binding_1"/>
    <property type="match status" value="1"/>
</dbReference>
<sequence>MTLEPQAVPGAGLLPQEPRARLLRCTGTREETANVKTFMLEPASGDSFGWLPGQYLTLNLDMPRGPVSRCYTISSIPGQGLEITVKALDGGPVSNWLHANLGPGDVVQAHGPLGRFTPRARGEEAPAEPPRYLFLAAGSGITPLASITRALLENPAPVDAVLLYSVHGVADVIFHRELRAIPGTSGIRVELVLSTGSIPTSGVPRAPGRLDREMLLELVPDVARREVFACGPPDYLAAVRRMLDAAAFDPLLLHVESFEISAHTPGLVPPRCAGTAMFEVEFVRSGRRIQCPADTFVLDAALAAGVPVASSCTLGMCGSCKSSLLAGSVEMNHAGGIRPREIAAGKILICCSKPTGDLVIDA</sequence>
<feature type="domain" description="FAD-binding FR-type" evidence="10">
    <location>
        <begin position="18"/>
        <end position="119"/>
    </location>
</feature>
<organism evidence="11 12">
    <name type="scientific">Paeniglutamicibacter antarcticus</name>
    <dbReference type="NCBI Taxonomy" id="494023"/>
    <lineage>
        <taxon>Bacteria</taxon>
        <taxon>Bacillati</taxon>
        <taxon>Actinomycetota</taxon>
        <taxon>Actinomycetes</taxon>
        <taxon>Micrococcales</taxon>
        <taxon>Micrococcaceae</taxon>
        <taxon>Paeniglutamicibacter</taxon>
    </lineage>
</organism>
<dbReference type="InterPro" id="IPR050415">
    <property type="entry name" value="MRET"/>
</dbReference>
<evidence type="ECO:0000256" key="5">
    <source>
        <dbReference type="ARBA" id="ARBA00022827"/>
    </source>
</evidence>
<comment type="caution">
    <text evidence="11">The sequence shown here is derived from an EMBL/GenBank/DDBJ whole genome shotgun (WGS) entry which is preliminary data.</text>
</comment>
<keyword evidence="3" id="KW-0001">2Fe-2S</keyword>
<evidence type="ECO:0000256" key="4">
    <source>
        <dbReference type="ARBA" id="ARBA00022723"/>
    </source>
</evidence>
<dbReference type="InterPro" id="IPR036010">
    <property type="entry name" value="2Fe-2S_ferredoxin-like_sf"/>
</dbReference>
<evidence type="ECO:0000256" key="6">
    <source>
        <dbReference type="ARBA" id="ARBA00023002"/>
    </source>
</evidence>
<feature type="domain" description="2Fe-2S ferredoxin-type" evidence="9">
    <location>
        <begin position="278"/>
        <end position="362"/>
    </location>
</feature>
<proteinExistence type="predicted"/>
<dbReference type="InterPro" id="IPR001433">
    <property type="entry name" value="OxRdtase_FAD/NAD-bd"/>
</dbReference>
<evidence type="ECO:0000256" key="8">
    <source>
        <dbReference type="ARBA" id="ARBA00023014"/>
    </source>
</evidence>
<dbReference type="Gene3D" id="2.40.30.10">
    <property type="entry name" value="Translation factors"/>
    <property type="match status" value="1"/>
</dbReference>
<keyword evidence="2" id="KW-0285">Flavoprotein</keyword>
<dbReference type="InterPro" id="IPR017927">
    <property type="entry name" value="FAD-bd_FR_type"/>
</dbReference>
<evidence type="ECO:0000313" key="11">
    <source>
        <dbReference type="EMBL" id="GAA5226425.1"/>
    </source>
</evidence>
<dbReference type="CDD" id="cd00207">
    <property type="entry name" value="fer2"/>
    <property type="match status" value="1"/>
</dbReference>
<keyword evidence="8" id="KW-0411">Iron-sulfur</keyword>
<dbReference type="InterPro" id="IPR012675">
    <property type="entry name" value="Beta-grasp_dom_sf"/>
</dbReference>
<dbReference type="Gene3D" id="3.10.20.30">
    <property type="match status" value="1"/>
</dbReference>
<comment type="cofactor">
    <cofactor evidence="1">
        <name>FAD</name>
        <dbReference type="ChEBI" id="CHEBI:57692"/>
    </cofactor>
</comment>
<keyword evidence="4" id="KW-0479">Metal-binding</keyword>
<evidence type="ECO:0000256" key="2">
    <source>
        <dbReference type="ARBA" id="ARBA00022630"/>
    </source>
</evidence>
<dbReference type="SUPFAM" id="SSF52343">
    <property type="entry name" value="Ferredoxin reductase-like, C-terminal NADP-linked domain"/>
    <property type="match status" value="1"/>
</dbReference>
<keyword evidence="12" id="KW-1185">Reference proteome</keyword>
<dbReference type="InterPro" id="IPR006058">
    <property type="entry name" value="2Fe2S_fd_BS"/>
</dbReference>
<dbReference type="SUPFAM" id="SSF63380">
    <property type="entry name" value="Riboflavin synthase domain-like"/>
    <property type="match status" value="1"/>
</dbReference>
<dbReference type="Pfam" id="PF00111">
    <property type="entry name" value="Fer2"/>
    <property type="match status" value="1"/>
</dbReference>
<protein>
    <submittedName>
        <fullName evidence="11">Hybrid-cluster NAD(P)-dependent oxidoreductase</fullName>
    </submittedName>
</protein>
<dbReference type="InterPro" id="IPR008333">
    <property type="entry name" value="Cbr1-like_FAD-bd_dom"/>
</dbReference>
<dbReference type="PRINTS" id="PR00406">
    <property type="entry name" value="CYTB5RDTASE"/>
</dbReference>
<accession>A0ABP9TJS8</accession>
<dbReference type="PANTHER" id="PTHR47354:SF6">
    <property type="entry name" value="NADH OXIDOREDUCTASE HCR"/>
    <property type="match status" value="1"/>
</dbReference>
<dbReference type="RefSeq" id="WP_210100661.1">
    <property type="nucleotide sequence ID" value="NZ_BAABLK010000021.1"/>
</dbReference>
<dbReference type="PROSITE" id="PS51085">
    <property type="entry name" value="2FE2S_FER_2"/>
    <property type="match status" value="1"/>
</dbReference>
<keyword evidence="6" id="KW-0560">Oxidoreductase</keyword>
<dbReference type="InterPro" id="IPR017938">
    <property type="entry name" value="Riboflavin_synthase-like_b-brl"/>
</dbReference>
<keyword evidence="7" id="KW-0408">Iron</keyword>
<dbReference type="InterPro" id="IPR001041">
    <property type="entry name" value="2Fe-2S_ferredoxin-type"/>
</dbReference>
<dbReference type="PROSITE" id="PS51384">
    <property type="entry name" value="FAD_FR"/>
    <property type="match status" value="1"/>
</dbReference>
<name>A0ABP9TJS8_9MICC</name>
<evidence type="ECO:0000259" key="9">
    <source>
        <dbReference type="PROSITE" id="PS51085"/>
    </source>
</evidence>
<dbReference type="PANTHER" id="PTHR47354">
    <property type="entry name" value="NADH OXIDOREDUCTASE HCR"/>
    <property type="match status" value="1"/>
</dbReference>